<dbReference type="InterPro" id="IPR000515">
    <property type="entry name" value="MetI-like"/>
</dbReference>
<evidence type="ECO:0000256" key="8">
    <source>
        <dbReference type="SAM" id="MobiDB-lite"/>
    </source>
</evidence>
<feature type="region of interest" description="Disordered" evidence="8">
    <location>
        <begin position="1"/>
        <end position="28"/>
    </location>
</feature>
<feature type="transmembrane region" description="Helical" evidence="7">
    <location>
        <begin position="54"/>
        <end position="78"/>
    </location>
</feature>
<evidence type="ECO:0000256" key="5">
    <source>
        <dbReference type="ARBA" id="ARBA00022989"/>
    </source>
</evidence>
<comment type="similarity">
    <text evidence="7">Belongs to the binding-protein-dependent transport system permease family.</text>
</comment>
<evidence type="ECO:0000256" key="3">
    <source>
        <dbReference type="ARBA" id="ARBA00022475"/>
    </source>
</evidence>
<name>A0A5N3PHN7_9HYPH</name>
<evidence type="ECO:0000256" key="7">
    <source>
        <dbReference type="RuleBase" id="RU363032"/>
    </source>
</evidence>
<protein>
    <submittedName>
        <fullName evidence="10">Sugar ABC transporter permease</fullName>
    </submittedName>
</protein>
<organism evidence="10 11">
    <name type="scientific">Microvirga brassicacearum</name>
    <dbReference type="NCBI Taxonomy" id="2580413"/>
    <lineage>
        <taxon>Bacteria</taxon>
        <taxon>Pseudomonadati</taxon>
        <taxon>Pseudomonadota</taxon>
        <taxon>Alphaproteobacteria</taxon>
        <taxon>Hyphomicrobiales</taxon>
        <taxon>Methylobacteriaceae</taxon>
        <taxon>Microvirga</taxon>
    </lineage>
</organism>
<dbReference type="CDD" id="cd06261">
    <property type="entry name" value="TM_PBP2"/>
    <property type="match status" value="1"/>
</dbReference>
<keyword evidence="5 7" id="KW-1133">Transmembrane helix</keyword>
<comment type="caution">
    <text evidence="10">The sequence shown here is derived from an EMBL/GenBank/DDBJ whole genome shotgun (WGS) entry which is preliminary data.</text>
</comment>
<accession>A0A5N3PHN7</accession>
<keyword evidence="3" id="KW-1003">Cell membrane</keyword>
<feature type="transmembrane region" description="Helical" evidence="7">
    <location>
        <begin position="253"/>
        <end position="278"/>
    </location>
</feature>
<reference evidence="10 11" key="1">
    <citation type="journal article" date="2019" name="Microorganisms">
        <title>Genome Insights into the Novel Species Microvirga brassicacearum, a Rapeseed Endophyte with Biotechnological Potential.</title>
        <authorList>
            <person name="Jimenez-Gomez A."/>
            <person name="Saati-Santamaria Z."/>
            <person name="Igual J.M."/>
            <person name="Rivas R."/>
            <person name="Mateos P.F."/>
            <person name="Garcia-Fraile P."/>
        </authorList>
    </citation>
    <scope>NUCLEOTIDE SEQUENCE [LARGE SCALE GENOMIC DNA]</scope>
    <source>
        <strain evidence="10 11">CDVBN77</strain>
    </source>
</reference>
<evidence type="ECO:0000313" key="11">
    <source>
        <dbReference type="Proteomes" id="UP000325684"/>
    </source>
</evidence>
<dbReference type="InterPro" id="IPR051393">
    <property type="entry name" value="ABC_transporter_permease"/>
</dbReference>
<feature type="compositionally biased region" description="Polar residues" evidence="8">
    <location>
        <begin position="1"/>
        <end position="24"/>
    </location>
</feature>
<comment type="subcellular location">
    <subcellularLocation>
        <location evidence="1 7">Cell membrane</location>
        <topology evidence="1 7">Multi-pass membrane protein</topology>
    </subcellularLocation>
</comment>
<feature type="domain" description="ABC transmembrane type-1" evidence="9">
    <location>
        <begin position="123"/>
        <end position="336"/>
    </location>
</feature>
<evidence type="ECO:0000256" key="1">
    <source>
        <dbReference type="ARBA" id="ARBA00004651"/>
    </source>
</evidence>
<dbReference type="GO" id="GO:0055085">
    <property type="term" value="P:transmembrane transport"/>
    <property type="evidence" value="ECO:0007669"/>
    <property type="project" value="InterPro"/>
</dbReference>
<evidence type="ECO:0000256" key="2">
    <source>
        <dbReference type="ARBA" id="ARBA00022448"/>
    </source>
</evidence>
<keyword evidence="6 7" id="KW-0472">Membrane</keyword>
<dbReference type="PROSITE" id="PS50928">
    <property type="entry name" value="ABC_TM1"/>
    <property type="match status" value="1"/>
</dbReference>
<dbReference type="Gene3D" id="1.10.3720.10">
    <property type="entry name" value="MetI-like"/>
    <property type="match status" value="1"/>
</dbReference>
<dbReference type="PANTHER" id="PTHR30193">
    <property type="entry name" value="ABC TRANSPORTER PERMEASE PROTEIN"/>
    <property type="match status" value="1"/>
</dbReference>
<keyword evidence="2 7" id="KW-0813">Transport</keyword>
<proteinExistence type="inferred from homology"/>
<dbReference type="Proteomes" id="UP000325684">
    <property type="component" value="Unassembled WGS sequence"/>
</dbReference>
<evidence type="ECO:0000256" key="4">
    <source>
        <dbReference type="ARBA" id="ARBA00022692"/>
    </source>
</evidence>
<dbReference type="GO" id="GO:0005886">
    <property type="term" value="C:plasma membrane"/>
    <property type="evidence" value="ECO:0007669"/>
    <property type="project" value="UniProtKB-SubCell"/>
</dbReference>
<feature type="transmembrane region" description="Helical" evidence="7">
    <location>
        <begin position="284"/>
        <end position="304"/>
    </location>
</feature>
<feature type="transmembrane region" description="Helical" evidence="7">
    <location>
        <begin position="160"/>
        <end position="180"/>
    </location>
</feature>
<evidence type="ECO:0000259" key="9">
    <source>
        <dbReference type="PROSITE" id="PS50928"/>
    </source>
</evidence>
<dbReference type="EMBL" id="VCMV01000003">
    <property type="protein sequence ID" value="KAB0269240.1"/>
    <property type="molecule type" value="Genomic_DNA"/>
</dbReference>
<dbReference type="Pfam" id="PF00528">
    <property type="entry name" value="BPD_transp_1"/>
    <property type="match status" value="1"/>
</dbReference>
<sequence>MTLSSKTTPATAADSTSRQAQPRGTNPMLRGATRIIDWPMEGLQRLIGERRMPYVFLLPNLAFFGVFVFVPISINFLYSVTGGPALFPAERPFVGAGQYAYLFDCGSFVDPSSCREDHFWRGVSNTLRFTAFQVVAMVLLSLLTAIVLNMKIRGRGFFRAVYFFPVLLSPVVVALIWKWILQRDGLLNAGITGLGGDKILFLSEPGWAMFWIIFVSVWAHMGFYTLILLAGLQAIPADIYEAAEMDATPRWRVFWRLTLPLLWPNLIVVIVLALIRAVQTFDEVFVLTGGGPGTSTLMVVQYIYETAFSNQVQNFGLAAAASVVLGIVLFALTLAQLAFSQRKSS</sequence>
<dbReference type="InterPro" id="IPR035906">
    <property type="entry name" value="MetI-like_sf"/>
</dbReference>
<feature type="transmembrane region" description="Helical" evidence="7">
    <location>
        <begin position="316"/>
        <end position="339"/>
    </location>
</feature>
<keyword evidence="4 7" id="KW-0812">Transmembrane</keyword>
<feature type="transmembrane region" description="Helical" evidence="7">
    <location>
        <begin position="208"/>
        <end position="232"/>
    </location>
</feature>
<evidence type="ECO:0000256" key="6">
    <source>
        <dbReference type="ARBA" id="ARBA00023136"/>
    </source>
</evidence>
<feature type="transmembrane region" description="Helical" evidence="7">
    <location>
        <begin position="129"/>
        <end position="148"/>
    </location>
</feature>
<dbReference type="SUPFAM" id="SSF161098">
    <property type="entry name" value="MetI-like"/>
    <property type="match status" value="1"/>
</dbReference>
<evidence type="ECO:0000313" key="10">
    <source>
        <dbReference type="EMBL" id="KAB0269240.1"/>
    </source>
</evidence>
<dbReference type="AlphaFoldDB" id="A0A5N3PHN7"/>
<dbReference type="OrthoDB" id="7939379at2"/>
<gene>
    <name evidence="10" type="ORF">FEZ63_03845</name>
</gene>
<dbReference type="PANTHER" id="PTHR30193:SF37">
    <property type="entry name" value="INNER MEMBRANE ABC TRANSPORTER PERMEASE PROTEIN YCJO"/>
    <property type="match status" value="1"/>
</dbReference>
<keyword evidence="11" id="KW-1185">Reference proteome</keyword>